<sequence>MEGKEWGLTHLHLKVGCVTRSRQKPGTGVLAAGATHSAQRCLLIGNRQELKVLLHQTAGAGTVPSAGTNTHFPKPSSTLPSTTAPMRSPQSFNHSDANAATAYPSGLGISISIQNLSRFCLSSVAQDKVPWGIGGLGIPEIYRKRKLTGGAFSFPVSLLSADFGHLIPRAGRHGSGSTLSTGAFLLAFQRPTSTPVVKPQPNALPFTHRTTALINWAIPTNASQLRGSTTCFQRSSLLPMLSKVPYFDTSSFGLQPTDICYSLSKSPDPGYFTCLSSCPCTAGFSTNCCQDLPFCALEPTRNGRPQLPPVPAILAVATTMDNADPGASILGITGTAIKPARAGFLRTGQSIQQTAYSMQPLDERGCSLDYALSTPSFQMGSRIGIGQESAAKRLFPRHGHQILPPSVCIVSFGLGPVLEPRCLSRCLVIEADRATNVKRILIAFFPVAPQSSIDVAGPADKESRGSFQLVYTFVPYRLVATTSSVLTCVSSAPNNGASFLQRMIRKIPRVRNIRGEDVLNILPTANGPSRLPISSHSRLRFTTCPRESDNLTDSRLGAEHGSPGLVNRLAASLASPLYSHPPPPDKLLFPVKQRPCLCNGGILRCSLSSLLMYTNASLSINGLLVDSASPSFTRDSLLVNLEQLQEVQVRGGSIKLGDFPPTCTEHRSLVLIVAARVDWTNHCKRVIE</sequence>
<evidence type="ECO:0000313" key="2">
    <source>
        <dbReference type="EMBL" id="UQC85932.1"/>
    </source>
</evidence>
<reference evidence="2" key="1">
    <citation type="journal article" date="2021" name="Mol. Plant Microbe Interact.">
        <title>Complete Genome Sequence of the Plant-Pathogenic Fungus Colletotrichum lupini.</title>
        <authorList>
            <person name="Baroncelli R."/>
            <person name="Pensec F."/>
            <person name="Da Lio D."/>
            <person name="Boufleur T."/>
            <person name="Vicente I."/>
            <person name="Sarrocco S."/>
            <person name="Picot A."/>
            <person name="Baraldi E."/>
            <person name="Sukno S."/>
            <person name="Thon M."/>
            <person name="Le Floch G."/>
        </authorList>
    </citation>
    <scope>NUCLEOTIDE SEQUENCE</scope>
    <source>
        <strain evidence="2">IMI 504893</strain>
    </source>
</reference>
<dbReference type="RefSeq" id="XP_049147544.1">
    <property type="nucleotide sequence ID" value="XM_049290399.1"/>
</dbReference>
<evidence type="ECO:0000256" key="1">
    <source>
        <dbReference type="SAM" id="MobiDB-lite"/>
    </source>
</evidence>
<gene>
    <name evidence="2" type="ORF">CLUP02_11431</name>
</gene>
<proteinExistence type="predicted"/>
<dbReference type="EMBL" id="CP019477">
    <property type="protein sequence ID" value="UQC85932.1"/>
    <property type="molecule type" value="Genomic_DNA"/>
</dbReference>
<accession>A0A9Q8SYN4</accession>
<dbReference type="KEGG" id="clup:CLUP02_11431"/>
<dbReference type="AlphaFoldDB" id="A0A9Q8SYN4"/>
<protein>
    <submittedName>
        <fullName evidence="2">Uncharacterized protein</fullName>
    </submittedName>
</protein>
<keyword evidence="3" id="KW-1185">Reference proteome</keyword>
<dbReference type="GeneID" id="73345409"/>
<name>A0A9Q8SYN4_9PEZI</name>
<organism evidence="2 3">
    <name type="scientific">Colletotrichum lupini</name>
    <dbReference type="NCBI Taxonomy" id="145971"/>
    <lineage>
        <taxon>Eukaryota</taxon>
        <taxon>Fungi</taxon>
        <taxon>Dikarya</taxon>
        <taxon>Ascomycota</taxon>
        <taxon>Pezizomycotina</taxon>
        <taxon>Sordariomycetes</taxon>
        <taxon>Hypocreomycetidae</taxon>
        <taxon>Glomerellales</taxon>
        <taxon>Glomerellaceae</taxon>
        <taxon>Colletotrichum</taxon>
        <taxon>Colletotrichum acutatum species complex</taxon>
    </lineage>
</organism>
<evidence type="ECO:0000313" key="3">
    <source>
        <dbReference type="Proteomes" id="UP000830671"/>
    </source>
</evidence>
<feature type="compositionally biased region" description="Polar residues" evidence="1">
    <location>
        <begin position="65"/>
        <end position="97"/>
    </location>
</feature>
<dbReference type="Proteomes" id="UP000830671">
    <property type="component" value="Chromosome 5"/>
</dbReference>
<feature type="region of interest" description="Disordered" evidence="1">
    <location>
        <begin position="64"/>
        <end position="97"/>
    </location>
</feature>